<comment type="similarity">
    <text evidence="1 2">Belongs to the cytochrome P450 family.</text>
</comment>
<keyword evidence="2" id="KW-0479">Metal-binding</keyword>
<keyword evidence="2" id="KW-0560">Oxidoreductase</keyword>
<dbReference type="InterPro" id="IPR002397">
    <property type="entry name" value="Cyt_P450_B"/>
</dbReference>
<evidence type="ECO:0000256" key="1">
    <source>
        <dbReference type="ARBA" id="ARBA00010617"/>
    </source>
</evidence>
<dbReference type="SUPFAM" id="SSF48264">
    <property type="entry name" value="Cytochrome P450"/>
    <property type="match status" value="1"/>
</dbReference>
<dbReference type="PANTHER" id="PTHR46696">
    <property type="entry name" value="P450, PUTATIVE (EUROFUNG)-RELATED"/>
    <property type="match status" value="1"/>
</dbReference>
<accession>A0ABN3VHB8</accession>
<keyword evidence="4" id="KW-1185">Reference proteome</keyword>
<dbReference type="EMBL" id="BAAAUX010000019">
    <property type="protein sequence ID" value="GAA2804498.1"/>
    <property type="molecule type" value="Genomic_DNA"/>
</dbReference>
<sequence>MLFDPFSEEFIADPFPAYRALREQGPVCYHEPTGTWLVGRYEDVKRLLRDHRLVAAHRGGSLSAPGAPPGLQESLDQLLAGCPTVRPEQADRSMKLVRHAFSAPQVAALRSRWERVAEELVDGLVRAGGGDLMAGVTRPLALTVMSDLIGVPRDDRERVGRWASLITACFGIGPQVDTALAVSTSAEFTDYMLELVAHRRTAPENDLLSALADAERGGGLPDQEIASAAAMLLVFSVTCPNLSNAIGFLTLHRHPDQWALLRRKPELMPTAVQELLRFDASVHKFDRTAREDIAVGDARIARGAQVGILFASANHDPARFTEPDRLDINRSPNPHLAFGAGRHHCPGAHLASVQMSAVYSALIRKAPNCRVIAEPQWDDAAGIRGPRELSVAA</sequence>
<comment type="caution">
    <text evidence="3">The sequence shown here is derived from an EMBL/GenBank/DDBJ whole genome shotgun (WGS) entry which is preliminary data.</text>
</comment>
<dbReference type="Gene3D" id="1.10.630.10">
    <property type="entry name" value="Cytochrome P450"/>
    <property type="match status" value="1"/>
</dbReference>
<dbReference type="Proteomes" id="UP001500979">
    <property type="component" value="Unassembled WGS sequence"/>
</dbReference>
<evidence type="ECO:0000313" key="3">
    <source>
        <dbReference type="EMBL" id="GAA2804498.1"/>
    </source>
</evidence>
<keyword evidence="2" id="KW-0349">Heme</keyword>
<gene>
    <name evidence="3" type="ORF">GCM10010470_44600</name>
</gene>
<dbReference type="InterPro" id="IPR017972">
    <property type="entry name" value="Cyt_P450_CS"/>
</dbReference>
<dbReference type="InterPro" id="IPR036396">
    <property type="entry name" value="Cyt_P450_sf"/>
</dbReference>
<dbReference type="InterPro" id="IPR001128">
    <property type="entry name" value="Cyt_P450"/>
</dbReference>
<dbReference type="PRINTS" id="PR00359">
    <property type="entry name" value="BP450"/>
</dbReference>
<keyword evidence="2" id="KW-0408">Iron</keyword>
<dbReference type="PANTHER" id="PTHR46696:SF1">
    <property type="entry name" value="CYTOCHROME P450 YJIB-RELATED"/>
    <property type="match status" value="1"/>
</dbReference>
<evidence type="ECO:0000256" key="2">
    <source>
        <dbReference type="RuleBase" id="RU000461"/>
    </source>
</evidence>
<dbReference type="RefSeq" id="WP_344682722.1">
    <property type="nucleotide sequence ID" value="NZ_BAAAUX010000019.1"/>
</dbReference>
<protein>
    <submittedName>
        <fullName evidence="3">Cytochrome P450</fullName>
    </submittedName>
</protein>
<dbReference type="Pfam" id="PF00067">
    <property type="entry name" value="p450"/>
    <property type="match status" value="1"/>
</dbReference>
<dbReference type="PROSITE" id="PS00086">
    <property type="entry name" value="CYTOCHROME_P450"/>
    <property type="match status" value="1"/>
</dbReference>
<organism evidence="3 4">
    <name type="scientific">Saccharopolyspora taberi</name>
    <dbReference type="NCBI Taxonomy" id="60895"/>
    <lineage>
        <taxon>Bacteria</taxon>
        <taxon>Bacillati</taxon>
        <taxon>Actinomycetota</taxon>
        <taxon>Actinomycetes</taxon>
        <taxon>Pseudonocardiales</taxon>
        <taxon>Pseudonocardiaceae</taxon>
        <taxon>Saccharopolyspora</taxon>
    </lineage>
</organism>
<proteinExistence type="inferred from homology"/>
<reference evidence="3 4" key="1">
    <citation type="journal article" date="2019" name="Int. J. Syst. Evol. Microbiol.">
        <title>The Global Catalogue of Microorganisms (GCM) 10K type strain sequencing project: providing services to taxonomists for standard genome sequencing and annotation.</title>
        <authorList>
            <consortium name="The Broad Institute Genomics Platform"/>
            <consortium name="The Broad Institute Genome Sequencing Center for Infectious Disease"/>
            <person name="Wu L."/>
            <person name="Ma J."/>
        </authorList>
    </citation>
    <scope>NUCLEOTIDE SEQUENCE [LARGE SCALE GENOMIC DNA]</scope>
    <source>
        <strain evidence="3 4">JCM 9383</strain>
    </source>
</reference>
<dbReference type="CDD" id="cd20625">
    <property type="entry name" value="CYP164-like"/>
    <property type="match status" value="1"/>
</dbReference>
<evidence type="ECO:0000313" key="4">
    <source>
        <dbReference type="Proteomes" id="UP001500979"/>
    </source>
</evidence>
<name>A0ABN3VHB8_9PSEU</name>
<keyword evidence="2" id="KW-0503">Monooxygenase</keyword>